<proteinExistence type="predicted"/>
<dbReference type="AlphaFoldDB" id="A0A166KGB3"/>
<evidence type="ECO:0000313" key="2">
    <source>
        <dbReference type="Proteomes" id="UP000076555"/>
    </source>
</evidence>
<reference evidence="1 2" key="1">
    <citation type="submission" date="2016-04" db="EMBL/GenBank/DDBJ databases">
        <title>Draft Genome Assembly of the Bloom-forming Cyanobacterium Nodularia spumigena Strain CENA596 in Shrimp Production Ponds.</title>
        <authorList>
            <person name="Popin R.V."/>
            <person name="Rigonato J."/>
            <person name="Abreu V.A."/>
            <person name="Andreote A.P."/>
            <person name="Silveira S.B."/>
            <person name="Odebrecht C."/>
            <person name="Fiore M.F."/>
        </authorList>
    </citation>
    <scope>NUCLEOTIDE SEQUENCE [LARGE SCALE GENOMIC DNA]</scope>
    <source>
        <strain evidence="1 2">CENA596</strain>
    </source>
</reference>
<dbReference type="Proteomes" id="UP000076555">
    <property type="component" value="Unassembled WGS sequence"/>
</dbReference>
<gene>
    <name evidence="1" type="ORF">A2T98_04195</name>
</gene>
<protein>
    <submittedName>
        <fullName evidence="1">Uncharacterized protein</fullName>
    </submittedName>
</protein>
<name>A0A166KGB3_NODSP</name>
<dbReference type="EMBL" id="LWAJ01000047">
    <property type="protein sequence ID" value="KZL51079.1"/>
    <property type="molecule type" value="Genomic_DNA"/>
</dbReference>
<accession>A0A166KGB3</accession>
<sequence>MANLEDITRNQAYQNSYKVDVKVTGVAYRYSYEIALTVANGQIFFSNQSTKKQNIKTIKPSQ</sequence>
<evidence type="ECO:0000313" key="1">
    <source>
        <dbReference type="EMBL" id="KZL51079.1"/>
    </source>
</evidence>
<organism evidence="1 2">
    <name type="scientific">Nodularia spumigena CENA596</name>
    <dbReference type="NCBI Taxonomy" id="1819295"/>
    <lineage>
        <taxon>Bacteria</taxon>
        <taxon>Bacillati</taxon>
        <taxon>Cyanobacteriota</taxon>
        <taxon>Cyanophyceae</taxon>
        <taxon>Nostocales</taxon>
        <taxon>Nodulariaceae</taxon>
        <taxon>Nodularia</taxon>
    </lineage>
</organism>
<comment type="caution">
    <text evidence="1">The sequence shown here is derived from an EMBL/GenBank/DDBJ whole genome shotgun (WGS) entry which is preliminary data.</text>
</comment>